<feature type="domain" description="Peptidase S49" evidence="6">
    <location>
        <begin position="146"/>
        <end position="290"/>
    </location>
</feature>
<evidence type="ECO:0000256" key="4">
    <source>
        <dbReference type="ARBA" id="ARBA00022825"/>
    </source>
</evidence>
<dbReference type="Proteomes" id="UP000037564">
    <property type="component" value="Unassembled WGS sequence"/>
</dbReference>
<dbReference type="CDD" id="cd07022">
    <property type="entry name" value="S49_Sppa_36K_type"/>
    <property type="match status" value="1"/>
</dbReference>
<proteinExistence type="inferred from homology"/>
<evidence type="ECO:0000313" key="7">
    <source>
        <dbReference type="EMBL" id="KNF67172.1"/>
    </source>
</evidence>
<comment type="similarity">
    <text evidence="1">Belongs to the peptidase S49 family.</text>
</comment>
<organism evidence="7 8">
    <name type="scientific">Escherichia coli</name>
    <dbReference type="NCBI Taxonomy" id="562"/>
    <lineage>
        <taxon>Bacteria</taxon>
        <taxon>Pseudomonadati</taxon>
        <taxon>Pseudomonadota</taxon>
        <taxon>Gammaproteobacteria</taxon>
        <taxon>Enterobacterales</taxon>
        <taxon>Enterobacteriaceae</taxon>
        <taxon>Escherichia</taxon>
    </lineage>
</organism>
<dbReference type="SUPFAM" id="SSF52096">
    <property type="entry name" value="ClpP/crotonase"/>
    <property type="match status" value="1"/>
</dbReference>
<dbReference type="EMBL" id="LGZN01000040">
    <property type="protein sequence ID" value="KNF67172.1"/>
    <property type="molecule type" value="Genomic_DNA"/>
</dbReference>
<gene>
    <name evidence="7" type="ORF">WR15_16975</name>
</gene>
<evidence type="ECO:0000256" key="1">
    <source>
        <dbReference type="ARBA" id="ARBA00008683"/>
    </source>
</evidence>
<dbReference type="AlphaFoldDB" id="A0A0L1B276"/>
<protein>
    <submittedName>
        <fullName evidence="7">Peptidase S49 family protein</fullName>
    </submittedName>
</protein>
<dbReference type="PANTHER" id="PTHR33209:SF1">
    <property type="entry name" value="PEPTIDASE S49 DOMAIN-CONTAINING PROTEIN"/>
    <property type="match status" value="1"/>
</dbReference>
<accession>A0A0L1B276</accession>
<evidence type="ECO:0000259" key="6">
    <source>
        <dbReference type="Pfam" id="PF01343"/>
    </source>
</evidence>
<dbReference type="RefSeq" id="WP_050937658.1">
    <property type="nucleotide sequence ID" value="NZ_LGZN01000040.1"/>
</dbReference>
<keyword evidence="4" id="KW-0720">Serine protease</keyword>
<comment type="caution">
    <text evidence="7">The sequence shown here is derived from an EMBL/GenBank/DDBJ whole genome shotgun (WGS) entry which is preliminary data.</text>
</comment>
<dbReference type="GO" id="GO:0008236">
    <property type="term" value="F:serine-type peptidase activity"/>
    <property type="evidence" value="ECO:0007669"/>
    <property type="project" value="UniProtKB-KW"/>
</dbReference>
<name>A0A0L1B276_ECOLX</name>
<dbReference type="Pfam" id="PF01343">
    <property type="entry name" value="Peptidase_S49"/>
    <property type="match status" value="1"/>
</dbReference>
<dbReference type="PANTHER" id="PTHR33209">
    <property type="entry name" value="PROTEASE 4"/>
    <property type="match status" value="1"/>
</dbReference>
<reference evidence="7 8" key="1">
    <citation type="submission" date="2015-07" db="EMBL/GenBank/DDBJ databases">
        <title>Genome sequences of 64 non-O157:H7 Shiga toxin-producing Escherichia coli strains.</title>
        <authorList>
            <person name="Gonzalez-Escalona N."/>
            <person name="Toro M."/>
            <person name="Timme R."/>
            <person name="Payne J."/>
        </authorList>
    </citation>
    <scope>NUCLEOTIDE SEQUENCE [LARGE SCALE GENOMIC DNA]</scope>
    <source>
        <strain evidence="7 8">CFSAN026843</strain>
    </source>
</reference>
<keyword evidence="2" id="KW-0645">Protease</keyword>
<evidence type="ECO:0000313" key="8">
    <source>
        <dbReference type="Proteomes" id="UP000037564"/>
    </source>
</evidence>
<dbReference type="Gene3D" id="3.90.226.10">
    <property type="entry name" value="2-enoyl-CoA Hydratase, Chain A, domain 1"/>
    <property type="match status" value="1"/>
</dbReference>
<feature type="region of interest" description="Disordered" evidence="5">
    <location>
        <begin position="519"/>
        <end position="538"/>
    </location>
</feature>
<evidence type="ECO:0000256" key="5">
    <source>
        <dbReference type="SAM" id="MobiDB-lite"/>
    </source>
</evidence>
<dbReference type="GO" id="GO:0006508">
    <property type="term" value="P:proteolysis"/>
    <property type="evidence" value="ECO:0007669"/>
    <property type="project" value="UniProtKB-KW"/>
</dbReference>
<keyword evidence="3" id="KW-0378">Hydrolase</keyword>
<dbReference type="InterPro" id="IPR033855">
    <property type="entry name" value="Protein_C"/>
</dbReference>
<dbReference type="PATRIC" id="fig|562.7396.peg.3339"/>
<evidence type="ECO:0000256" key="2">
    <source>
        <dbReference type="ARBA" id="ARBA00022670"/>
    </source>
</evidence>
<dbReference type="InterPro" id="IPR002142">
    <property type="entry name" value="Peptidase_S49"/>
</dbReference>
<evidence type="ECO:0000256" key="3">
    <source>
        <dbReference type="ARBA" id="ARBA00022801"/>
    </source>
</evidence>
<sequence length="538" mass="56464">MRRNLSHIAAMAFNEPLLLEPAYARVFFCALGKEMGAGSLAVPQQAVQLDADGMQLAVTDYMAGGQRPAKSYQVKNGIAILPVSGTLVHKLGTLRPYSGMTGYDGLTARLQMAVNDPDVRGILLDIDSPGGQAAGAFDCADMIYRLREQKPVWALCNDMACSAAMLLAAACTRRLVTQTAKIGSIGVMMAHTSYEKQLAQEGVDITLIYSGQHKVDGNSIQALPAGVRADFQRRIDEARRMFVDKVSLYTGLSSEAVMNTEAAVYDGQAGIDAGLADQLINAADAVEVMVSAINKEINREVNMSQTNVSIIEAVAQENQRVMEILNCQEAKGREQLAQMLAGQPGMTVEQAKAFLAAVPAASVANTGDQIMALPEAKGREQLAQMLAGQPGMTVEQAKAFLAAAPAASTAGTGDQIMALPEAKGREQLAQALAEQPGMTVDQAKTLLAAAPVAGSVSVGGQIMALPEAKGREQLAQALTEQPGMTVAQAKTLLAAVPAASQPSQETLFDRFMAQHAASAVSGGGTAGRGEEDLLMSMP</sequence>
<dbReference type="InterPro" id="IPR029045">
    <property type="entry name" value="ClpP/crotonase-like_dom_sf"/>
</dbReference>